<organism evidence="1 2">
    <name type="scientific">Glutamicibacter ardleyensis</name>
    <dbReference type="NCBI Taxonomy" id="225894"/>
    <lineage>
        <taxon>Bacteria</taxon>
        <taxon>Bacillati</taxon>
        <taxon>Actinomycetota</taxon>
        <taxon>Actinomycetes</taxon>
        <taxon>Micrococcales</taxon>
        <taxon>Micrococcaceae</taxon>
        <taxon>Glutamicibacter</taxon>
    </lineage>
</organism>
<evidence type="ECO:0000313" key="2">
    <source>
        <dbReference type="Proteomes" id="UP000606115"/>
    </source>
</evidence>
<sequence>MSTPQQQAEALRKFAAILEADNLPGREYQEVPLHICIYFRTEAQRQSAIFKLKMAGHHLRTSESGKHFSITIDHDITKTGLEISLIVPTIDHE</sequence>
<dbReference type="EMBL" id="BMKX01000003">
    <property type="protein sequence ID" value="GGJ58994.1"/>
    <property type="molecule type" value="Genomic_DNA"/>
</dbReference>
<gene>
    <name evidence="1" type="ORF">GCM10007173_17180</name>
</gene>
<reference evidence="2" key="1">
    <citation type="journal article" date="2019" name="Int. J. Syst. Evol. Microbiol.">
        <title>The Global Catalogue of Microorganisms (GCM) 10K type strain sequencing project: providing services to taxonomists for standard genome sequencing and annotation.</title>
        <authorList>
            <consortium name="The Broad Institute Genomics Platform"/>
            <consortium name="The Broad Institute Genome Sequencing Center for Infectious Disease"/>
            <person name="Wu L."/>
            <person name="Ma J."/>
        </authorList>
    </citation>
    <scope>NUCLEOTIDE SEQUENCE [LARGE SCALE GENOMIC DNA]</scope>
    <source>
        <strain evidence="2">CGMCC 1.3685</strain>
    </source>
</reference>
<comment type="caution">
    <text evidence="1">The sequence shown here is derived from an EMBL/GenBank/DDBJ whole genome shotgun (WGS) entry which is preliminary data.</text>
</comment>
<keyword evidence="2" id="KW-1185">Reference proteome</keyword>
<name>A0ABQ2DLL5_9MICC</name>
<proteinExistence type="predicted"/>
<dbReference type="Proteomes" id="UP000606115">
    <property type="component" value="Unassembled WGS sequence"/>
</dbReference>
<protein>
    <submittedName>
        <fullName evidence="1">Uncharacterized protein</fullName>
    </submittedName>
</protein>
<evidence type="ECO:0000313" key="1">
    <source>
        <dbReference type="EMBL" id="GGJ58994.1"/>
    </source>
</evidence>
<dbReference type="RefSeq" id="WP_188685083.1">
    <property type="nucleotide sequence ID" value="NZ_BMKX01000003.1"/>
</dbReference>
<accession>A0ABQ2DLL5</accession>
<dbReference type="GeneID" id="303304088"/>